<evidence type="ECO:0000313" key="1">
    <source>
        <dbReference type="EMBL" id="OOF98012.1"/>
    </source>
</evidence>
<protein>
    <submittedName>
        <fullName evidence="1">Uncharacterized protein</fullName>
    </submittedName>
</protein>
<dbReference type="CDD" id="cd23703">
    <property type="entry name" value="mS26_PET12"/>
    <property type="match status" value="1"/>
</dbReference>
<evidence type="ECO:0000313" key="2">
    <source>
        <dbReference type="Proteomes" id="UP000188318"/>
    </source>
</evidence>
<dbReference type="VEuPathDB" id="FungiDB:ASPCADRAFT_205285"/>
<dbReference type="AlphaFoldDB" id="A0A1R3RU78"/>
<keyword evidence="2" id="KW-1185">Reference proteome</keyword>
<accession>A0A1R3RU78</accession>
<organism evidence="1 2">
    <name type="scientific">Aspergillus carbonarius (strain ITEM 5010)</name>
    <dbReference type="NCBI Taxonomy" id="602072"/>
    <lineage>
        <taxon>Eukaryota</taxon>
        <taxon>Fungi</taxon>
        <taxon>Dikarya</taxon>
        <taxon>Ascomycota</taxon>
        <taxon>Pezizomycotina</taxon>
        <taxon>Eurotiomycetes</taxon>
        <taxon>Eurotiomycetidae</taxon>
        <taxon>Eurotiales</taxon>
        <taxon>Aspergillaceae</taxon>
        <taxon>Aspergillus</taxon>
        <taxon>Aspergillus subgen. Circumdati</taxon>
    </lineage>
</organism>
<dbReference type="EMBL" id="KV907496">
    <property type="protein sequence ID" value="OOF98012.1"/>
    <property type="molecule type" value="Genomic_DNA"/>
</dbReference>
<dbReference type="Pfam" id="PF26163">
    <property type="entry name" value="mS26"/>
    <property type="match status" value="1"/>
</dbReference>
<name>A0A1R3RU78_ASPC5</name>
<gene>
    <name evidence="1" type="ORF">ASPCADRAFT_205285</name>
</gene>
<dbReference type="STRING" id="602072.A0A1R3RU78"/>
<dbReference type="InterPro" id="IPR058940">
    <property type="entry name" value="mS26_fungi"/>
</dbReference>
<sequence>MSLFRSCRTATVQLRGFASSSSLRVGPESPNFIDVPRTIQPDLPSKPRVKGTLPVPRELFPARRKDKPTEEYIAAATPLPTREITLDPNDPHADTIELKKHMAEMRRKNLREGLLELHTRKQRTDKTMMQRSLEKQKRRERIFRQPEREDVRLTRTSVTQDMLPKHTPILPDPDRETRLAQSRERLEHHQALKELERQDHLQAIYMNARNFITTEAQLLAEIEKVFPDGANSAWRSDHQDGENIWNLGVPPTVHSLVNESSNSESARWQLYQDRLNQLGEQITGGKL</sequence>
<reference evidence="2" key="1">
    <citation type="journal article" date="2017" name="Genome Biol.">
        <title>Comparative genomics reveals high biological diversity and specific adaptations in the industrially and medically important fungal genus Aspergillus.</title>
        <authorList>
            <person name="de Vries R.P."/>
            <person name="Riley R."/>
            <person name="Wiebenga A."/>
            <person name="Aguilar-Osorio G."/>
            <person name="Amillis S."/>
            <person name="Uchima C.A."/>
            <person name="Anderluh G."/>
            <person name="Asadollahi M."/>
            <person name="Askin M."/>
            <person name="Barry K."/>
            <person name="Battaglia E."/>
            <person name="Bayram O."/>
            <person name="Benocci T."/>
            <person name="Braus-Stromeyer S.A."/>
            <person name="Caldana C."/>
            <person name="Canovas D."/>
            <person name="Cerqueira G.C."/>
            <person name="Chen F."/>
            <person name="Chen W."/>
            <person name="Choi C."/>
            <person name="Clum A."/>
            <person name="Dos Santos R.A."/>
            <person name="Damasio A.R."/>
            <person name="Diallinas G."/>
            <person name="Emri T."/>
            <person name="Fekete E."/>
            <person name="Flipphi M."/>
            <person name="Freyberg S."/>
            <person name="Gallo A."/>
            <person name="Gournas C."/>
            <person name="Habgood R."/>
            <person name="Hainaut M."/>
            <person name="Harispe M.L."/>
            <person name="Henrissat B."/>
            <person name="Hilden K.S."/>
            <person name="Hope R."/>
            <person name="Hossain A."/>
            <person name="Karabika E."/>
            <person name="Karaffa L."/>
            <person name="Karanyi Z."/>
            <person name="Krasevec N."/>
            <person name="Kuo A."/>
            <person name="Kusch H."/>
            <person name="LaButti K."/>
            <person name="Lagendijk E.L."/>
            <person name="Lapidus A."/>
            <person name="Levasseur A."/>
            <person name="Lindquist E."/>
            <person name="Lipzen A."/>
            <person name="Logrieco A.F."/>
            <person name="MacCabe A."/>
            <person name="Maekelae M.R."/>
            <person name="Malavazi I."/>
            <person name="Melin P."/>
            <person name="Meyer V."/>
            <person name="Mielnichuk N."/>
            <person name="Miskei M."/>
            <person name="Molnar A.P."/>
            <person name="Mule G."/>
            <person name="Ngan C.Y."/>
            <person name="Orejas M."/>
            <person name="Orosz E."/>
            <person name="Ouedraogo J.P."/>
            <person name="Overkamp K.M."/>
            <person name="Park H.-S."/>
            <person name="Perrone G."/>
            <person name="Piumi F."/>
            <person name="Punt P.J."/>
            <person name="Ram A.F."/>
            <person name="Ramon A."/>
            <person name="Rauscher S."/>
            <person name="Record E."/>
            <person name="Riano-Pachon D.M."/>
            <person name="Robert V."/>
            <person name="Roehrig J."/>
            <person name="Ruller R."/>
            <person name="Salamov A."/>
            <person name="Salih N.S."/>
            <person name="Samson R.A."/>
            <person name="Sandor E."/>
            <person name="Sanguinetti M."/>
            <person name="Schuetze T."/>
            <person name="Sepcic K."/>
            <person name="Shelest E."/>
            <person name="Sherlock G."/>
            <person name="Sophianopoulou V."/>
            <person name="Squina F.M."/>
            <person name="Sun H."/>
            <person name="Susca A."/>
            <person name="Todd R.B."/>
            <person name="Tsang A."/>
            <person name="Unkles S.E."/>
            <person name="van de Wiele N."/>
            <person name="van Rossen-Uffink D."/>
            <person name="Oliveira J.V."/>
            <person name="Vesth T.C."/>
            <person name="Visser J."/>
            <person name="Yu J.-H."/>
            <person name="Zhou M."/>
            <person name="Andersen M.R."/>
            <person name="Archer D.B."/>
            <person name="Baker S.E."/>
            <person name="Benoit I."/>
            <person name="Brakhage A.A."/>
            <person name="Braus G.H."/>
            <person name="Fischer R."/>
            <person name="Frisvad J.C."/>
            <person name="Goldman G.H."/>
            <person name="Houbraken J."/>
            <person name="Oakley B."/>
            <person name="Pocsi I."/>
            <person name="Scazzocchio C."/>
            <person name="Seiboth B."/>
            <person name="vanKuyk P.A."/>
            <person name="Wortman J."/>
            <person name="Dyer P.S."/>
            <person name="Grigoriev I.V."/>
        </authorList>
    </citation>
    <scope>NUCLEOTIDE SEQUENCE [LARGE SCALE GENOMIC DNA]</scope>
    <source>
        <strain evidence="2">ITEM 5010</strain>
    </source>
</reference>
<dbReference type="Proteomes" id="UP000188318">
    <property type="component" value="Unassembled WGS sequence"/>
</dbReference>
<dbReference type="OMA" id="WNLGPPP"/>
<proteinExistence type="predicted"/>